<accession>A0ABY4RNM0</accession>
<evidence type="ECO:0000313" key="2">
    <source>
        <dbReference type="Proteomes" id="UP001057134"/>
    </source>
</evidence>
<sequence length="40" mass="4202">MTNGSPIRSFSGGGLFLLFGNCFRSSATLGDLFVYALLGN</sequence>
<reference evidence="1" key="1">
    <citation type="submission" date="2018-02" db="EMBL/GenBank/DDBJ databases">
        <authorList>
            <person name="Kim S.-K."/>
            <person name="Jung H.-I."/>
            <person name="Lee S.-W."/>
        </authorList>
    </citation>
    <scope>NUCLEOTIDE SEQUENCE</scope>
    <source>
        <strain evidence="1">SK3146</strain>
    </source>
</reference>
<dbReference type="Proteomes" id="UP001057134">
    <property type="component" value="Chromosome"/>
</dbReference>
<keyword evidence="2" id="KW-1185">Reference proteome</keyword>
<proteinExistence type="predicted"/>
<dbReference type="EMBL" id="CP027059">
    <property type="protein sequence ID" value="UQZ83657.1"/>
    <property type="molecule type" value="Genomic_DNA"/>
</dbReference>
<reference evidence="1" key="2">
    <citation type="journal article" date="2021" name="J Anim Sci Technol">
        <title>Complete genome sequence of Paenibacillus konkukensis sp. nov. SK3146 as a potential probiotic strain.</title>
        <authorList>
            <person name="Jung H.I."/>
            <person name="Park S."/>
            <person name="Niu K.M."/>
            <person name="Lee S.W."/>
            <person name="Kothari D."/>
            <person name="Yi K.J."/>
            <person name="Kim S.K."/>
        </authorList>
    </citation>
    <scope>NUCLEOTIDE SEQUENCE</scope>
    <source>
        <strain evidence="1">SK3146</strain>
    </source>
</reference>
<protein>
    <submittedName>
        <fullName evidence="1">Uncharacterized protein</fullName>
    </submittedName>
</protein>
<evidence type="ECO:0000313" key="1">
    <source>
        <dbReference type="EMBL" id="UQZ83657.1"/>
    </source>
</evidence>
<gene>
    <name evidence="1" type="ORF">SK3146_02864</name>
</gene>
<organism evidence="1 2">
    <name type="scientific">Paenibacillus konkukensis</name>
    <dbReference type="NCBI Taxonomy" id="2020716"/>
    <lineage>
        <taxon>Bacteria</taxon>
        <taxon>Bacillati</taxon>
        <taxon>Bacillota</taxon>
        <taxon>Bacilli</taxon>
        <taxon>Bacillales</taxon>
        <taxon>Paenibacillaceae</taxon>
        <taxon>Paenibacillus</taxon>
    </lineage>
</organism>
<name>A0ABY4RNM0_9BACL</name>